<dbReference type="Proteomes" id="UP000473325">
    <property type="component" value="Unassembled WGS sequence"/>
</dbReference>
<comment type="caution">
    <text evidence="2">The sequence shown here is derived from an EMBL/GenBank/DDBJ whole genome shotgun (WGS) entry which is preliminary data.</text>
</comment>
<dbReference type="PANTHER" id="PTHR36151:SF3">
    <property type="entry name" value="ER-BOUND OXYGENASE MPAB_MPAB'_RUBBER OXYGENASE CATALYTIC DOMAIN-CONTAINING PROTEIN"/>
    <property type="match status" value="1"/>
</dbReference>
<evidence type="ECO:0000259" key="1">
    <source>
        <dbReference type="Pfam" id="PF09995"/>
    </source>
</evidence>
<protein>
    <submittedName>
        <fullName evidence="2">DUF2236 domain-containing protein</fullName>
    </submittedName>
</protein>
<organism evidence="2 3">
    <name type="scientific">Nocardioides flavescens</name>
    <dbReference type="NCBI Taxonomy" id="2691959"/>
    <lineage>
        <taxon>Bacteria</taxon>
        <taxon>Bacillati</taxon>
        <taxon>Actinomycetota</taxon>
        <taxon>Actinomycetes</taxon>
        <taxon>Propionibacteriales</taxon>
        <taxon>Nocardioidaceae</taxon>
        <taxon>Nocardioides</taxon>
    </lineage>
</organism>
<dbReference type="RefSeq" id="WP_160878354.1">
    <property type="nucleotide sequence ID" value="NZ_WUEK01000007.1"/>
</dbReference>
<keyword evidence="3" id="KW-1185">Reference proteome</keyword>
<dbReference type="InterPro" id="IPR018713">
    <property type="entry name" value="MPAB/Lcp_cat_dom"/>
</dbReference>
<proteinExistence type="predicted"/>
<gene>
    <name evidence="2" type="ORF">GRQ65_12750</name>
</gene>
<dbReference type="PANTHER" id="PTHR36151">
    <property type="entry name" value="BLR2777 PROTEIN"/>
    <property type="match status" value="1"/>
</dbReference>
<dbReference type="EMBL" id="WUEK01000007">
    <property type="protein sequence ID" value="MXG90417.1"/>
    <property type="molecule type" value="Genomic_DNA"/>
</dbReference>
<evidence type="ECO:0000313" key="3">
    <source>
        <dbReference type="Proteomes" id="UP000473325"/>
    </source>
</evidence>
<reference evidence="2 3" key="1">
    <citation type="submission" date="2019-12" db="EMBL/GenBank/DDBJ databases">
        <authorList>
            <person name="Kun Z."/>
        </authorList>
    </citation>
    <scope>NUCLEOTIDE SEQUENCE [LARGE SCALE GENOMIC DNA]</scope>
    <source>
        <strain evidence="2 3">YIM 123512</strain>
    </source>
</reference>
<feature type="domain" description="ER-bound oxygenase mpaB/mpaB'/Rubber oxygenase catalytic" evidence="1">
    <location>
        <begin position="55"/>
        <end position="277"/>
    </location>
</feature>
<sequence>MTESAGSASRVPDVRGWLGEALFARVAGPDGASHRDRIHLREGPRWFEPGSPITRVHADASMFVGGLRALLLQTMHPAAMLAVHEHSGFRGDMWGRLHRTSRFLAVTTFGAADDAQRAVDVVRSIHERVVGVMPDGTPYAASDPHLLRWVHVAEALSFLQAHQVYGAAPLDQADRDTYVAQLAEVGERLGVVDPPRTEAELEAAFEEFRPELRGTPEARAAIRYVLLTPPLPLVARPAYAVIAAASVGLMPAWTRWPLRLPWLPVSERTVVRVLGTLATGTIRWAMGPGPVRSQAS</sequence>
<dbReference type="Pfam" id="PF09995">
    <property type="entry name" value="MPAB_Lcp_cat"/>
    <property type="match status" value="1"/>
</dbReference>
<accession>A0A6L7ESK3</accession>
<evidence type="ECO:0000313" key="2">
    <source>
        <dbReference type="EMBL" id="MXG90417.1"/>
    </source>
</evidence>
<dbReference type="GO" id="GO:0016491">
    <property type="term" value="F:oxidoreductase activity"/>
    <property type="evidence" value="ECO:0007669"/>
    <property type="project" value="InterPro"/>
</dbReference>
<name>A0A6L7ESK3_9ACTN</name>
<dbReference type="AlphaFoldDB" id="A0A6L7ESK3"/>